<dbReference type="Proteomes" id="UP001432251">
    <property type="component" value="Chromosome"/>
</dbReference>
<accession>A0ACD5AC86</accession>
<evidence type="ECO:0000313" key="2">
    <source>
        <dbReference type="Proteomes" id="UP001432251"/>
    </source>
</evidence>
<protein>
    <submittedName>
        <fullName evidence="1">Uncharacterized protein</fullName>
    </submittedName>
</protein>
<keyword evidence="2" id="KW-1185">Reference proteome</keyword>
<organism evidence="1 2">
    <name type="scientific">Streptomyces citrinus</name>
    <dbReference type="NCBI Taxonomy" id="3118173"/>
    <lineage>
        <taxon>Bacteria</taxon>
        <taxon>Bacillati</taxon>
        <taxon>Actinomycetota</taxon>
        <taxon>Actinomycetes</taxon>
        <taxon>Kitasatosporales</taxon>
        <taxon>Streptomycetaceae</taxon>
        <taxon>Streptomyces</taxon>
    </lineage>
</organism>
<reference evidence="1" key="1">
    <citation type="journal article" date="2025" name="Int. J. Syst. Evol. Microbiol.">
        <title>Streptomyces citrinus sp. nov., with yellow diffusible pigment.</title>
        <authorList>
            <person name="He Y."/>
            <person name="Yang E."/>
            <person name="Xu J."/>
            <person name="Sun Y."/>
            <person name="Sun L."/>
        </authorList>
    </citation>
    <scope>NUCLEOTIDE SEQUENCE</scope>
    <source>
        <strain evidence="1">Q6</strain>
    </source>
</reference>
<gene>
    <name evidence="1" type="ORF">V2W30_16050</name>
</gene>
<proteinExistence type="predicted"/>
<sequence>MLRGPSGRRESHLRLVRAGLFGTVGAGTLALAAWMLSGGFGADEVAAVVSLLIAVTGLLIGIAARLRRTADPTDPGVYADDLARTVRVQWREEATARQLREPSVLPLSWASTVRDVADPNAAPGAGGRVLRRRLDGRLSGQFTEATDQLASGYAQLEQGRLVVIGEPGAGKSVLALLLTLGLLDARTPGGPVPVLLPVSTWDPVRERLDDWMARSLAVPYYSGDQDIPRTLLAHGLLLPVLDGLDEIPESARRGAIRGIDDALGGDRPVVVTCRAVEYEELIKGGAPTLRHAPVVEVRPVPPDDVITYLRSLDWPDPDAWTPVHERLRAEPAGPLAQALATPLMVTTARLVYRGAGEGPGELLDAERFDCRYAVEDHLTHRVIDAAYGTGEDERWNPRKARHWLTFLARELHDHRERDLAWWLLGGRLLPVWLGPVVGFTGGLVLAAAVLAWELATGGLDSESGFAVENALSLGLAFALVSSVVWYVTAGRPPGRLSWALRGSADRLRRGFLRGAVLCAWTVGPVAVVVTLVRVSSYTLGFGTLLGAEEFTKLVTVCGALCVVTGAALAAHAWLNAPPSSAAQVSPLNSLAQDRRSSLAGALLAGLVFGGLATFGLRAGVVVGGLVFRWATGWPGWPGHGDIGAFLAHDWRRTGSSFGIGAKGVGWTVVLPGAVFAYFLLLSRAWPRFVLARLWLWTRGRLPWRLFAFLADARRREILRQSGGTYQFRHIRLQESLAARPTYVEAAPGPPRTAPAVVRRRVLLAAGVAVVAGGGAVALTRDRDTSRLVFSAPDAARMRAVAFRPGSGELVWGDDRGRLWRGSRLGGAERMAGPWRAAKDIEGGVPRSAVHSVAFSPDGQYLAVGSEDHLLQRRGERWLTPDKPDVPTYQLAVDADGRRLAGLVDSSGDFGVWRITADGTVPVIRPPAASDAPVQAAWPVFLPDGDLLALSNSEAVVRYRRPGFGKGRTITRRDDWGDYGAEVLAVAPGGTAFYAAGNARGELWRRDGDGTWTRVARLPGSTAAAHHPAQPVLALARSDSLGYDTEADGAVELWSTGPGPHRLRELQGHLGVVTSLGFDSDGRHLATAGSDGTIRVWDVGGL</sequence>
<dbReference type="EMBL" id="CP146022">
    <property type="protein sequence ID" value="WWQ64705.1"/>
    <property type="molecule type" value="Genomic_DNA"/>
</dbReference>
<name>A0ACD5AC86_9ACTN</name>
<evidence type="ECO:0000313" key="1">
    <source>
        <dbReference type="EMBL" id="WWQ64705.1"/>
    </source>
</evidence>